<dbReference type="CDD" id="cd16917">
    <property type="entry name" value="HATPase_UhpB-NarQ-NarX-like"/>
    <property type="match status" value="1"/>
</dbReference>
<gene>
    <name evidence="12" type="ORF">NQT62_09385</name>
</gene>
<comment type="caution">
    <text evidence="12">The sequence shown here is derived from an EMBL/GenBank/DDBJ whole genome shotgun (WGS) entry which is preliminary data.</text>
</comment>
<keyword evidence="5" id="KW-0547">Nucleotide-binding</keyword>
<keyword evidence="13" id="KW-1185">Reference proteome</keyword>
<keyword evidence="7" id="KW-0067">ATP-binding</keyword>
<feature type="transmembrane region" description="Helical" evidence="10">
    <location>
        <begin position="6"/>
        <end position="27"/>
    </location>
</feature>
<keyword evidence="4" id="KW-0808">Transferase</keyword>
<evidence type="ECO:0000256" key="7">
    <source>
        <dbReference type="ARBA" id="ARBA00022840"/>
    </source>
</evidence>
<dbReference type="Pfam" id="PF07730">
    <property type="entry name" value="HisKA_3"/>
    <property type="match status" value="1"/>
</dbReference>
<evidence type="ECO:0000256" key="8">
    <source>
        <dbReference type="ARBA" id="ARBA00023012"/>
    </source>
</evidence>
<dbReference type="InterPro" id="IPR050482">
    <property type="entry name" value="Sensor_HK_TwoCompSys"/>
</dbReference>
<name>A0ABT1WGJ1_9BURK</name>
<keyword evidence="3" id="KW-0597">Phosphoprotein</keyword>
<evidence type="ECO:0000256" key="9">
    <source>
        <dbReference type="SAM" id="Coils"/>
    </source>
</evidence>
<dbReference type="RefSeq" id="WP_256764460.1">
    <property type="nucleotide sequence ID" value="NZ_JANIGO010000003.1"/>
</dbReference>
<dbReference type="PANTHER" id="PTHR24421:SF10">
    <property type="entry name" value="NITRATE_NITRITE SENSOR PROTEIN NARQ"/>
    <property type="match status" value="1"/>
</dbReference>
<feature type="transmembrane region" description="Helical" evidence="10">
    <location>
        <begin position="86"/>
        <end position="108"/>
    </location>
</feature>
<evidence type="ECO:0000256" key="10">
    <source>
        <dbReference type="SAM" id="Phobius"/>
    </source>
</evidence>
<keyword evidence="8" id="KW-0902">Two-component regulatory system</keyword>
<dbReference type="Gene3D" id="3.30.565.10">
    <property type="entry name" value="Histidine kinase-like ATPase, C-terminal domain"/>
    <property type="match status" value="1"/>
</dbReference>
<evidence type="ECO:0000256" key="5">
    <source>
        <dbReference type="ARBA" id="ARBA00022741"/>
    </source>
</evidence>
<evidence type="ECO:0000313" key="12">
    <source>
        <dbReference type="EMBL" id="MCQ8896643.1"/>
    </source>
</evidence>
<evidence type="ECO:0000256" key="4">
    <source>
        <dbReference type="ARBA" id="ARBA00022679"/>
    </source>
</evidence>
<accession>A0ABT1WGJ1</accession>
<dbReference type="Proteomes" id="UP001204142">
    <property type="component" value="Unassembled WGS sequence"/>
</dbReference>
<organism evidence="12 13">
    <name type="scientific">Limnobacter humi</name>
    <dbReference type="NCBI Taxonomy" id="1778671"/>
    <lineage>
        <taxon>Bacteria</taxon>
        <taxon>Pseudomonadati</taxon>
        <taxon>Pseudomonadota</taxon>
        <taxon>Betaproteobacteria</taxon>
        <taxon>Burkholderiales</taxon>
        <taxon>Burkholderiaceae</taxon>
        <taxon>Limnobacter</taxon>
    </lineage>
</organism>
<sequence>MQLQTLLIKRLLIALGLWAVVCGVIVFGMGRQDVTTEYDAAHDLIEDLYSELAISNGMSPTSHSVLRDQLALRKAEQEKAETRRELLVTSLMLLLMAMGSGVVVWWSLRGALNAPLQQLVNWLKSIETSTDLQTQTTHCTPTFQLTELQNIQDSVQQLLRTLEDEQLRNRELLGRVIDMQERERASIAQELHDELGQMLTSISVNSAFLSKHSQGHAQEAAQAIQHEVQQLMVWLRSSLRELKPHLLLEVSLRDAVLDLVDSWSKRKGWFVDFAWSHEGETLGLSEKTALYRVLQEALTNAAKHAESKNVRVLGGLDPHTGEWVVMVDNDQVSAGPIHPSLGLTGIQERVQHLGGQVRTDRSGGQFCLTARIPMNAVNTGTDHAD</sequence>
<keyword evidence="6 12" id="KW-0418">Kinase</keyword>
<evidence type="ECO:0000256" key="6">
    <source>
        <dbReference type="ARBA" id="ARBA00022777"/>
    </source>
</evidence>
<dbReference type="PANTHER" id="PTHR24421">
    <property type="entry name" value="NITRATE/NITRITE SENSOR PROTEIN NARX-RELATED"/>
    <property type="match status" value="1"/>
</dbReference>
<dbReference type="GO" id="GO:0016301">
    <property type="term" value="F:kinase activity"/>
    <property type="evidence" value="ECO:0007669"/>
    <property type="project" value="UniProtKB-KW"/>
</dbReference>
<dbReference type="Gene3D" id="1.20.5.1930">
    <property type="match status" value="1"/>
</dbReference>
<dbReference type="EMBL" id="JANIGO010000003">
    <property type="protein sequence ID" value="MCQ8896643.1"/>
    <property type="molecule type" value="Genomic_DNA"/>
</dbReference>
<evidence type="ECO:0000256" key="2">
    <source>
        <dbReference type="ARBA" id="ARBA00012438"/>
    </source>
</evidence>
<dbReference type="SUPFAM" id="SSF55874">
    <property type="entry name" value="ATPase domain of HSP90 chaperone/DNA topoisomerase II/histidine kinase"/>
    <property type="match status" value="1"/>
</dbReference>
<dbReference type="InterPro" id="IPR011712">
    <property type="entry name" value="Sig_transdc_His_kin_sub3_dim/P"/>
</dbReference>
<proteinExistence type="predicted"/>
<protein>
    <recommendedName>
        <fullName evidence="2">histidine kinase</fullName>
        <ecNumber evidence="2">2.7.13.3</ecNumber>
    </recommendedName>
</protein>
<evidence type="ECO:0000256" key="3">
    <source>
        <dbReference type="ARBA" id="ARBA00022553"/>
    </source>
</evidence>
<keyword evidence="10" id="KW-0472">Membrane</keyword>
<evidence type="ECO:0000259" key="11">
    <source>
        <dbReference type="Pfam" id="PF07730"/>
    </source>
</evidence>
<keyword evidence="10" id="KW-0812">Transmembrane</keyword>
<dbReference type="InterPro" id="IPR036890">
    <property type="entry name" value="HATPase_C_sf"/>
</dbReference>
<dbReference type="EC" id="2.7.13.3" evidence="2"/>
<keyword evidence="10" id="KW-1133">Transmembrane helix</keyword>
<reference evidence="12 13" key="1">
    <citation type="submission" date="2022-07" db="EMBL/GenBank/DDBJ databases">
        <authorList>
            <person name="Xamxidin M."/>
            <person name="Wu M."/>
        </authorList>
    </citation>
    <scope>NUCLEOTIDE SEQUENCE [LARGE SCALE GENOMIC DNA]</scope>
    <source>
        <strain evidence="12 13">NBRC 111650</strain>
    </source>
</reference>
<comment type="catalytic activity">
    <reaction evidence="1">
        <text>ATP + protein L-histidine = ADP + protein N-phospho-L-histidine.</text>
        <dbReference type="EC" id="2.7.13.3"/>
    </reaction>
</comment>
<keyword evidence="9" id="KW-0175">Coiled coil</keyword>
<evidence type="ECO:0000313" key="13">
    <source>
        <dbReference type="Proteomes" id="UP001204142"/>
    </source>
</evidence>
<evidence type="ECO:0000256" key="1">
    <source>
        <dbReference type="ARBA" id="ARBA00000085"/>
    </source>
</evidence>
<feature type="domain" description="Signal transduction histidine kinase subgroup 3 dimerisation and phosphoacceptor" evidence="11">
    <location>
        <begin position="183"/>
        <end position="245"/>
    </location>
</feature>
<feature type="coiled-coil region" evidence="9">
    <location>
        <begin position="145"/>
        <end position="182"/>
    </location>
</feature>